<reference evidence="4 6" key="2">
    <citation type="submission" date="2017-03" db="EMBL/GenBank/DDBJ databases">
        <title>Complete sequence of Clostridium formicaceticum DSM 92.</title>
        <authorList>
            <person name="Poehlein A."/>
            <person name="Karl M."/>
            <person name="Bengelsdorf F.R."/>
            <person name="Duerre P."/>
            <person name="Daniel R."/>
        </authorList>
    </citation>
    <scope>NUCLEOTIDE SEQUENCE [LARGE SCALE GENOMIC DNA]</scope>
    <source>
        <strain evidence="4 6">DSM 92</strain>
    </source>
</reference>
<keyword evidence="1" id="KW-0472">Membrane</keyword>
<dbReference type="Proteomes" id="UP000177894">
    <property type="component" value="Chromosome"/>
</dbReference>
<dbReference type="InterPro" id="IPR025377">
    <property type="entry name" value="DUF4367"/>
</dbReference>
<evidence type="ECO:0000313" key="5">
    <source>
        <dbReference type="Proteomes" id="UP000177894"/>
    </source>
</evidence>
<evidence type="ECO:0000256" key="1">
    <source>
        <dbReference type="SAM" id="Phobius"/>
    </source>
</evidence>
<reference evidence="3 5" key="1">
    <citation type="submission" date="2016-10" db="EMBL/GenBank/DDBJ databases">
        <title>Complete Genome Sequence of Acetogen Clostridium formicoaceticum ATCC 27076.</title>
        <authorList>
            <person name="Bao T."/>
            <person name="Cheng C."/>
            <person name="Zhao J."/>
            <person name="Yang S.-T."/>
            <person name="Wang J."/>
            <person name="Wang M."/>
        </authorList>
    </citation>
    <scope>NUCLEOTIDE SEQUENCE [LARGE SCALE GENOMIC DNA]</scope>
    <source>
        <strain evidence="3 5">ATCC 27076</strain>
    </source>
</reference>
<dbReference type="InterPro" id="IPR052944">
    <property type="entry name" value="Sporulation_related"/>
</dbReference>
<accession>A0AAC9WEV2</accession>
<dbReference type="RefSeq" id="WP_070966194.1">
    <property type="nucleotide sequence ID" value="NZ_CP017603.1"/>
</dbReference>
<evidence type="ECO:0000313" key="6">
    <source>
        <dbReference type="Proteomes" id="UP000192478"/>
    </source>
</evidence>
<dbReference type="KEGG" id="cfm:BJL90_07750"/>
<dbReference type="EMBL" id="CP017603">
    <property type="protein sequence ID" value="AOY75802.1"/>
    <property type="molecule type" value="Genomic_DNA"/>
</dbReference>
<protein>
    <recommendedName>
        <fullName evidence="2">DUF4367 domain-containing protein</fullName>
    </recommendedName>
</protein>
<dbReference type="PANTHER" id="PTHR37507:SF2">
    <property type="entry name" value="SPORULATION PROTEIN YDCC"/>
    <property type="match status" value="1"/>
</dbReference>
<dbReference type="Pfam" id="PF14285">
    <property type="entry name" value="DUF4367"/>
    <property type="match status" value="1"/>
</dbReference>
<dbReference type="Proteomes" id="UP000192478">
    <property type="component" value="Chromosome"/>
</dbReference>
<keyword evidence="1" id="KW-1133">Transmembrane helix</keyword>
<name>A0AAC9WEV2_9CLOT</name>
<gene>
    <name evidence="3" type="ORF">BJL90_07750</name>
    <name evidence="4" type="ORF">CLFO_04470</name>
</gene>
<sequence>MNPKDMEEKFSIDLEACMTEIEDNNDKLMSQEYSQLLELGKNLMDKDFSRDSDKEKVLKNTLQSMNQCKGEIPMKKANKFRKVFAAAAALGVVCIMSISLIQPSFAHNIVEKVINTISLGHIKAIQVEPAGYQQENFPVPEVLKGKLFDEEGKEVEVFSSQYTGKFYTADGEEIVDMCFTTGEITTVGMRDERVLVIKDLSKLNQYTCFEVLLPSYLPEDYQFDRAEFYKDEDGAVNNSKYISLYFTNNKTGKYIYMQQRFADEETAYEMATDGKIEKIKINGADAIISDNRSIDWEANNTLYMLSGRGEISKAELIKIAESIK</sequence>
<dbReference type="PANTHER" id="PTHR37507">
    <property type="entry name" value="SPORULATION PROTEIN YDCC"/>
    <property type="match status" value="1"/>
</dbReference>
<evidence type="ECO:0000313" key="4">
    <source>
        <dbReference type="EMBL" id="ARE86131.1"/>
    </source>
</evidence>
<organism evidence="4 6">
    <name type="scientific">Clostridium formicaceticum</name>
    <dbReference type="NCBI Taxonomy" id="1497"/>
    <lineage>
        <taxon>Bacteria</taxon>
        <taxon>Bacillati</taxon>
        <taxon>Bacillota</taxon>
        <taxon>Clostridia</taxon>
        <taxon>Eubacteriales</taxon>
        <taxon>Clostridiaceae</taxon>
        <taxon>Clostridium</taxon>
    </lineage>
</organism>
<dbReference type="AlphaFoldDB" id="A0AAC9WEV2"/>
<keyword evidence="5" id="KW-1185">Reference proteome</keyword>
<feature type="transmembrane region" description="Helical" evidence="1">
    <location>
        <begin position="83"/>
        <end position="101"/>
    </location>
</feature>
<dbReference type="EMBL" id="CP020559">
    <property type="protein sequence ID" value="ARE86131.1"/>
    <property type="molecule type" value="Genomic_DNA"/>
</dbReference>
<proteinExistence type="predicted"/>
<keyword evidence="1" id="KW-0812">Transmembrane</keyword>
<evidence type="ECO:0000259" key="2">
    <source>
        <dbReference type="Pfam" id="PF14285"/>
    </source>
</evidence>
<evidence type="ECO:0000313" key="3">
    <source>
        <dbReference type="EMBL" id="AOY75802.1"/>
    </source>
</evidence>
<feature type="domain" description="DUF4367" evidence="2">
    <location>
        <begin position="213"/>
        <end position="323"/>
    </location>
</feature>